<keyword evidence="6" id="KW-1185">Reference proteome</keyword>
<comment type="pathway">
    <text evidence="1">Amino-acid biosynthesis; L-asparagine biosynthesis; L-asparagine from L-aspartate (L-Gln route): step 1/1.</text>
</comment>
<accession>A0ABV8SM05</accession>
<evidence type="ECO:0000256" key="2">
    <source>
        <dbReference type="ARBA" id="ARBA00012737"/>
    </source>
</evidence>
<protein>
    <recommendedName>
        <fullName evidence="2">asparagine synthase (glutamine-hydrolyzing)</fullName>
        <ecNumber evidence="2">6.3.5.4</ecNumber>
    </recommendedName>
</protein>
<reference evidence="6" key="1">
    <citation type="journal article" date="2019" name="Int. J. Syst. Evol. Microbiol.">
        <title>The Global Catalogue of Microorganisms (GCM) 10K type strain sequencing project: providing services to taxonomists for standard genome sequencing and annotation.</title>
        <authorList>
            <consortium name="The Broad Institute Genomics Platform"/>
            <consortium name="The Broad Institute Genome Sequencing Center for Infectious Disease"/>
            <person name="Wu L."/>
            <person name="Ma J."/>
        </authorList>
    </citation>
    <scope>NUCLEOTIDE SEQUENCE [LARGE SCALE GENOMIC DNA]</scope>
    <source>
        <strain evidence="6">CGMCC 1.10759</strain>
    </source>
</reference>
<evidence type="ECO:0000313" key="5">
    <source>
        <dbReference type="EMBL" id="MFC4308608.1"/>
    </source>
</evidence>
<evidence type="ECO:0000259" key="4">
    <source>
        <dbReference type="Pfam" id="PF00733"/>
    </source>
</evidence>
<dbReference type="Proteomes" id="UP001595904">
    <property type="component" value="Unassembled WGS sequence"/>
</dbReference>
<dbReference type="SUPFAM" id="SSF52402">
    <property type="entry name" value="Adenine nucleotide alpha hydrolases-like"/>
    <property type="match status" value="1"/>
</dbReference>
<evidence type="ECO:0000256" key="3">
    <source>
        <dbReference type="ARBA" id="ARBA00048741"/>
    </source>
</evidence>
<dbReference type="InterPro" id="IPR051786">
    <property type="entry name" value="ASN_synthetase/amidase"/>
</dbReference>
<dbReference type="Pfam" id="PF00733">
    <property type="entry name" value="Asn_synthase"/>
    <property type="match status" value="1"/>
</dbReference>
<comment type="catalytic activity">
    <reaction evidence="3">
        <text>L-aspartate + L-glutamine + ATP + H2O = L-asparagine + L-glutamate + AMP + diphosphate + H(+)</text>
        <dbReference type="Rhea" id="RHEA:12228"/>
        <dbReference type="ChEBI" id="CHEBI:15377"/>
        <dbReference type="ChEBI" id="CHEBI:15378"/>
        <dbReference type="ChEBI" id="CHEBI:29985"/>
        <dbReference type="ChEBI" id="CHEBI:29991"/>
        <dbReference type="ChEBI" id="CHEBI:30616"/>
        <dbReference type="ChEBI" id="CHEBI:33019"/>
        <dbReference type="ChEBI" id="CHEBI:58048"/>
        <dbReference type="ChEBI" id="CHEBI:58359"/>
        <dbReference type="ChEBI" id="CHEBI:456215"/>
        <dbReference type="EC" id="6.3.5.4"/>
    </reaction>
</comment>
<dbReference type="EMBL" id="JBHSDU010000003">
    <property type="protein sequence ID" value="MFC4308608.1"/>
    <property type="molecule type" value="Genomic_DNA"/>
</dbReference>
<gene>
    <name evidence="5" type="ORF">ACFPN2_05890</name>
</gene>
<organism evidence="5 6">
    <name type="scientific">Steroidobacter flavus</name>
    <dbReference type="NCBI Taxonomy" id="1842136"/>
    <lineage>
        <taxon>Bacteria</taxon>
        <taxon>Pseudomonadati</taxon>
        <taxon>Pseudomonadota</taxon>
        <taxon>Gammaproteobacteria</taxon>
        <taxon>Steroidobacterales</taxon>
        <taxon>Steroidobacteraceae</taxon>
        <taxon>Steroidobacter</taxon>
    </lineage>
</organism>
<comment type="caution">
    <text evidence="5">The sequence shown here is derived from an EMBL/GenBank/DDBJ whole genome shotgun (WGS) entry which is preliminary data.</text>
</comment>
<feature type="domain" description="Asparagine synthetase" evidence="4">
    <location>
        <begin position="247"/>
        <end position="607"/>
    </location>
</feature>
<dbReference type="Gene3D" id="3.40.50.620">
    <property type="entry name" value="HUPs"/>
    <property type="match status" value="1"/>
</dbReference>
<dbReference type="InterPro" id="IPR014729">
    <property type="entry name" value="Rossmann-like_a/b/a_fold"/>
</dbReference>
<name>A0ABV8SM05_9GAMM</name>
<dbReference type="EC" id="6.3.5.4" evidence="2"/>
<evidence type="ECO:0000313" key="6">
    <source>
        <dbReference type="Proteomes" id="UP001595904"/>
    </source>
</evidence>
<dbReference type="PANTHER" id="PTHR43284">
    <property type="entry name" value="ASPARAGINE SYNTHETASE (GLUTAMINE-HYDROLYZING)"/>
    <property type="match status" value="1"/>
</dbReference>
<proteinExistence type="predicted"/>
<sequence length="616" mass="68792">MTRFLALVWDDRDLESSEGASRMRRQVMNGSDWLVATDHAGLAVYIHQKSASSRRPISLQQDTGVILGTLFRRSTSAMEPAERRLTIDERQSADIRRTHGRSLVDSDWGSYILFLRRSQEHAISVFRGPAGALSCYYLTRDRCTLFFSHAADLLGLGSSLSINWDSIRAQAAAGDYLTRETGLSEVTAILSGECLDICDGQITSRSYWNPSRFCSDPVRCLADAATLLHLETHRCISAWASLHETLLLLLSGGLDSSIVLSCLRSKSHRTRVIAVNFYSQGAGDERRFARSMTERTNTPLEEIPSNIDIDLRAFADCALTPNPVLNFTGFDVEPVMQRLARTYNATAVFTGETGDDVFGHAPTPDALAEILQSPENIHRFFTAAMDYAELARISVWRAMRMAYVHLKWLRRIRTWSLYRHRLLAGRSNDSYLVSRSAVTVYESMLGRFTHPWFQDADNTPLGKATLIYSLIKATSSIAHSPFSAAEEPTRMSPLVSQPLLEATLRIPSHMHFSGAENGAVVRAAFRSALSPLVLDRGIGKGTPAAWARSLLDRNAAFLSELLLGGWLVQKGILDPQKIQELLSSQISRTRLGTADLVRQVYIETWLRRWIREGARP</sequence>
<evidence type="ECO:0000256" key="1">
    <source>
        <dbReference type="ARBA" id="ARBA00005187"/>
    </source>
</evidence>
<dbReference type="PANTHER" id="PTHR43284:SF1">
    <property type="entry name" value="ASPARAGINE SYNTHETASE"/>
    <property type="match status" value="1"/>
</dbReference>
<dbReference type="InterPro" id="IPR001962">
    <property type="entry name" value="Asn_synthase"/>
</dbReference>
<dbReference type="RefSeq" id="WP_380595704.1">
    <property type="nucleotide sequence ID" value="NZ_JBHSDU010000003.1"/>
</dbReference>